<dbReference type="KEGG" id="aay:WYH_03172"/>
<dbReference type="GO" id="GO:0005886">
    <property type="term" value="C:plasma membrane"/>
    <property type="evidence" value="ECO:0007669"/>
    <property type="project" value="UniProtKB-SubCell"/>
</dbReference>
<dbReference type="Gene3D" id="3.40.50.12790">
    <property type="entry name" value="FHIPEP family, domain 4"/>
    <property type="match status" value="1"/>
</dbReference>
<evidence type="ECO:0000256" key="3">
    <source>
        <dbReference type="ARBA" id="ARBA00022475"/>
    </source>
</evidence>
<dbReference type="PANTHER" id="PTHR30161">
    <property type="entry name" value="FLAGELLAR EXPORT PROTEIN, MEMBRANE FLHA SUBUNIT-RELATED"/>
    <property type="match status" value="1"/>
</dbReference>
<protein>
    <submittedName>
        <fullName evidence="9">Flagellar biosynthesis protein FlhA</fullName>
    </submittedName>
</protein>
<evidence type="ECO:0000256" key="6">
    <source>
        <dbReference type="ARBA" id="ARBA00023136"/>
    </source>
</evidence>
<evidence type="ECO:0000256" key="1">
    <source>
        <dbReference type="ARBA" id="ARBA00004651"/>
    </source>
</evidence>
<dbReference type="GO" id="GO:0009306">
    <property type="term" value="P:protein secretion"/>
    <property type="evidence" value="ECO:0007669"/>
    <property type="project" value="InterPro"/>
</dbReference>
<evidence type="ECO:0000256" key="8">
    <source>
        <dbReference type="SAM" id="Phobius"/>
    </source>
</evidence>
<evidence type="ECO:0000313" key="9">
    <source>
        <dbReference type="EMBL" id="AKH44191.1"/>
    </source>
</evidence>
<feature type="compositionally biased region" description="Polar residues" evidence="7">
    <location>
        <begin position="684"/>
        <end position="697"/>
    </location>
</feature>
<feature type="transmembrane region" description="Helical" evidence="8">
    <location>
        <begin position="279"/>
        <end position="296"/>
    </location>
</feature>
<keyword evidence="10" id="KW-1185">Reference proteome</keyword>
<dbReference type="PANTHER" id="PTHR30161:SF1">
    <property type="entry name" value="FLAGELLAR BIOSYNTHESIS PROTEIN FLHA-RELATED"/>
    <property type="match status" value="1"/>
</dbReference>
<gene>
    <name evidence="9" type="primary">flhA_2</name>
    <name evidence="9" type="ORF">WYH_03172</name>
</gene>
<dbReference type="InterPro" id="IPR001712">
    <property type="entry name" value="T3SS_FHIPEP"/>
</dbReference>
<dbReference type="Gene3D" id="1.10.8.540">
    <property type="entry name" value="FHIPEP family, domain 3"/>
    <property type="match status" value="1"/>
</dbReference>
<keyword evidence="9" id="KW-0969">Cilium</keyword>
<dbReference type="AlphaFoldDB" id="A0A0F7KY68"/>
<reference evidence="9" key="1">
    <citation type="submission" date="2015-05" db="EMBL/GenBank/DDBJ databases">
        <title>The complete genome of Altererythrobacter atlanticus strain 26DY36.</title>
        <authorList>
            <person name="Wu Y.-H."/>
            <person name="Cheng H."/>
            <person name="Wu X.-W."/>
        </authorList>
    </citation>
    <scope>NUCLEOTIDE SEQUENCE [LARGE SCALE GENOMIC DNA]</scope>
    <source>
        <strain evidence="9">26DY36</strain>
    </source>
</reference>
<organism evidence="9 10">
    <name type="scientific">Croceibacterium atlanticum</name>
    <dbReference type="NCBI Taxonomy" id="1267766"/>
    <lineage>
        <taxon>Bacteria</taxon>
        <taxon>Pseudomonadati</taxon>
        <taxon>Pseudomonadota</taxon>
        <taxon>Alphaproteobacteria</taxon>
        <taxon>Sphingomonadales</taxon>
        <taxon>Erythrobacteraceae</taxon>
        <taxon>Croceibacterium</taxon>
    </lineage>
</organism>
<evidence type="ECO:0000256" key="7">
    <source>
        <dbReference type="SAM" id="MobiDB-lite"/>
    </source>
</evidence>
<evidence type="ECO:0000256" key="5">
    <source>
        <dbReference type="ARBA" id="ARBA00022989"/>
    </source>
</evidence>
<comment type="similarity">
    <text evidence="2">Belongs to the FHIPEP (flagella/HR/invasion proteins export pore) family.</text>
</comment>
<dbReference type="OrthoDB" id="9759185at2"/>
<name>A0A0F7KY68_9SPHN</name>
<feature type="compositionally biased region" description="Basic and acidic residues" evidence="7">
    <location>
        <begin position="698"/>
        <end position="710"/>
    </location>
</feature>
<feature type="region of interest" description="Disordered" evidence="7">
    <location>
        <begin position="684"/>
        <end position="710"/>
    </location>
</feature>
<evidence type="ECO:0000256" key="2">
    <source>
        <dbReference type="ARBA" id="ARBA00008835"/>
    </source>
</evidence>
<keyword evidence="9" id="KW-0282">Flagellum</keyword>
<feature type="transmembrane region" description="Helical" evidence="8">
    <location>
        <begin position="198"/>
        <end position="219"/>
    </location>
</feature>
<dbReference type="PRINTS" id="PR00949">
    <property type="entry name" value="TYPE3IMAPROT"/>
</dbReference>
<keyword evidence="9" id="KW-0966">Cell projection</keyword>
<feature type="transmembrane region" description="Helical" evidence="8">
    <location>
        <begin position="66"/>
        <end position="86"/>
    </location>
</feature>
<dbReference type="RefSeq" id="WP_046904571.1">
    <property type="nucleotide sequence ID" value="NZ_CP011452.2"/>
</dbReference>
<keyword evidence="5 8" id="KW-1133">Transmembrane helix</keyword>
<feature type="transmembrane region" description="Helical" evidence="8">
    <location>
        <begin position="35"/>
        <end position="54"/>
    </location>
</feature>
<dbReference type="EMBL" id="CP011452">
    <property type="protein sequence ID" value="AKH44191.1"/>
    <property type="molecule type" value="Genomic_DNA"/>
</dbReference>
<dbReference type="InterPro" id="IPR042196">
    <property type="entry name" value="FHIPEP_4"/>
</dbReference>
<keyword evidence="4 8" id="KW-0812">Transmembrane</keyword>
<dbReference type="InterPro" id="IPR042194">
    <property type="entry name" value="FHIPEP_1"/>
</dbReference>
<dbReference type="InterPro" id="IPR025505">
    <property type="entry name" value="FHIPEP_CS"/>
</dbReference>
<keyword evidence="6 8" id="KW-0472">Membrane</keyword>
<evidence type="ECO:0000313" key="10">
    <source>
        <dbReference type="Proteomes" id="UP000034392"/>
    </source>
</evidence>
<dbReference type="GO" id="GO:0044780">
    <property type="term" value="P:bacterial-type flagellum assembly"/>
    <property type="evidence" value="ECO:0007669"/>
    <property type="project" value="TreeGrafter"/>
</dbReference>
<evidence type="ECO:0000256" key="4">
    <source>
        <dbReference type="ARBA" id="ARBA00022692"/>
    </source>
</evidence>
<dbReference type="PROSITE" id="PS00994">
    <property type="entry name" value="FHIPEP"/>
    <property type="match status" value="1"/>
</dbReference>
<dbReference type="Pfam" id="PF00771">
    <property type="entry name" value="FHIPEP"/>
    <property type="match status" value="1"/>
</dbReference>
<comment type="subcellular location">
    <subcellularLocation>
        <location evidence="1">Cell membrane</location>
        <topology evidence="1">Multi-pass membrane protein</topology>
    </subcellularLocation>
</comment>
<proteinExistence type="inferred from homology"/>
<accession>A0A0F7KY68</accession>
<feature type="transmembrane region" description="Helical" evidence="8">
    <location>
        <begin position="7"/>
        <end position="29"/>
    </location>
</feature>
<dbReference type="PATRIC" id="fig|1267766.3.peg.3217"/>
<dbReference type="PIRSF" id="PIRSF005419">
    <property type="entry name" value="FlhA"/>
    <property type="match status" value="1"/>
</dbReference>
<dbReference type="Proteomes" id="UP000034392">
    <property type="component" value="Chromosome"/>
</dbReference>
<dbReference type="STRING" id="1267766.WYH_03172"/>
<keyword evidence="3" id="KW-1003">Cell membrane</keyword>
<feature type="transmembrane region" description="Helical" evidence="8">
    <location>
        <begin position="106"/>
        <end position="129"/>
    </location>
</feature>
<feature type="transmembrane region" description="Helical" evidence="8">
    <location>
        <begin position="239"/>
        <end position="258"/>
    </location>
</feature>
<dbReference type="InterPro" id="IPR042193">
    <property type="entry name" value="FHIPEP_3"/>
</dbReference>
<sequence>MNLRSLISPALALPFGILAVIVLMVVPIPAMALDIFFVLNIALSVAVLMAAVNSQKPLDFSSFPSVLLFATLLRLALNVASTRVVLLNGHEGEAAAGKVIQSFGEFLIGGNFAVGIFVFLILMIINLVVVTKGAGRVSEVSARFTLDALPGKQMAIDADLAAGLLTAEEAKARRREIATEADFYGSMDGASKFVKGDAIAAVLILAVNIIAGLVLGMISHGLTAGEAGERYVTLAVGDALVASIPALLLSIAAAAIVTRVADTRDLTGQIGGQLSDPRIWLPVGFVLGAMGMIPAMPQTIFLPLSAGAFALWHYLKKRKEQAAFAAIIPEPEPDPSRISMDDISEQALVTVELGYGLVHLADERRGAPLVSRLTGLRRQMCQSFGFIIPQFRIKDSFELAPDRYRVTLGGAPLGTAQLRADRVLAIDTGQVGQESLLQGDPTQDPSFGCPALWIEPGQRDLAVAEGYLVVDAESVVATHVNQLLSSRPQELLGPDQVRELLDTVKQRHGQLVETITPQPLSLAQVTRLLRALLADGISLAHPIPVLSSLSQAAQQTTDHNTLVDMMRADLGPMLVGSICGPDEKLPVITLAAELEEMVVGGMQDPTTGQMVIEPDLARSIGERVSQIVNSLPAGTAAALIVQPRARRPLASLLKLRAPSCAVLSINELPTSQPIEVISVIGGESQQQGLPAPNSHSQETPHMHDMEAVPA</sequence>
<dbReference type="Gene3D" id="3.40.30.60">
    <property type="entry name" value="FHIPEP family, domain 1"/>
    <property type="match status" value="1"/>
</dbReference>